<organism evidence="2 3">
    <name type="scientific">Coprinellus micaceus</name>
    <name type="common">Glistening ink-cap mushroom</name>
    <name type="synonym">Coprinus micaceus</name>
    <dbReference type="NCBI Taxonomy" id="71717"/>
    <lineage>
        <taxon>Eukaryota</taxon>
        <taxon>Fungi</taxon>
        <taxon>Dikarya</taxon>
        <taxon>Basidiomycota</taxon>
        <taxon>Agaricomycotina</taxon>
        <taxon>Agaricomycetes</taxon>
        <taxon>Agaricomycetidae</taxon>
        <taxon>Agaricales</taxon>
        <taxon>Agaricineae</taxon>
        <taxon>Psathyrellaceae</taxon>
        <taxon>Coprinellus</taxon>
    </lineage>
</organism>
<feature type="region of interest" description="Disordered" evidence="1">
    <location>
        <begin position="75"/>
        <end position="110"/>
    </location>
</feature>
<comment type="caution">
    <text evidence="2">The sequence shown here is derived from an EMBL/GenBank/DDBJ whole genome shotgun (WGS) entry which is preliminary data.</text>
</comment>
<dbReference type="Proteomes" id="UP000298030">
    <property type="component" value="Unassembled WGS sequence"/>
</dbReference>
<evidence type="ECO:0000313" key="3">
    <source>
        <dbReference type="Proteomes" id="UP000298030"/>
    </source>
</evidence>
<dbReference type="EMBL" id="QPFP01000018">
    <property type="protein sequence ID" value="TEB31712.1"/>
    <property type="molecule type" value="Genomic_DNA"/>
</dbReference>
<reference evidence="2 3" key="1">
    <citation type="journal article" date="2019" name="Nat. Ecol. Evol.">
        <title>Megaphylogeny resolves global patterns of mushroom evolution.</title>
        <authorList>
            <person name="Varga T."/>
            <person name="Krizsan K."/>
            <person name="Foldi C."/>
            <person name="Dima B."/>
            <person name="Sanchez-Garcia M."/>
            <person name="Sanchez-Ramirez S."/>
            <person name="Szollosi G.J."/>
            <person name="Szarkandi J.G."/>
            <person name="Papp V."/>
            <person name="Albert L."/>
            <person name="Andreopoulos W."/>
            <person name="Angelini C."/>
            <person name="Antonin V."/>
            <person name="Barry K.W."/>
            <person name="Bougher N.L."/>
            <person name="Buchanan P."/>
            <person name="Buyck B."/>
            <person name="Bense V."/>
            <person name="Catcheside P."/>
            <person name="Chovatia M."/>
            <person name="Cooper J."/>
            <person name="Damon W."/>
            <person name="Desjardin D."/>
            <person name="Finy P."/>
            <person name="Geml J."/>
            <person name="Haridas S."/>
            <person name="Hughes K."/>
            <person name="Justo A."/>
            <person name="Karasinski D."/>
            <person name="Kautmanova I."/>
            <person name="Kiss B."/>
            <person name="Kocsube S."/>
            <person name="Kotiranta H."/>
            <person name="LaButti K.M."/>
            <person name="Lechner B.E."/>
            <person name="Liimatainen K."/>
            <person name="Lipzen A."/>
            <person name="Lukacs Z."/>
            <person name="Mihaltcheva S."/>
            <person name="Morgado L.N."/>
            <person name="Niskanen T."/>
            <person name="Noordeloos M.E."/>
            <person name="Ohm R.A."/>
            <person name="Ortiz-Santana B."/>
            <person name="Ovrebo C."/>
            <person name="Racz N."/>
            <person name="Riley R."/>
            <person name="Savchenko A."/>
            <person name="Shiryaev A."/>
            <person name="Soop K."/>
            <person name="Spirin V."/>
            <person name="Szebenyi C."/>
            <person name="Tomsovsky M."/>
            <person name="Tulloss R.E."/>
            <person name="Uehling J."/>
            <person name="Grigoriev I.V."/>
            <person name="Vagvolgyi C."/>
            <person name="Papp T."/>
            <person name="Martin F.M."/>
            <person name="Miettinen O."/>
            <person name="Hibbett D.S."/>
            <person name="Nagy L.G."/>
        </authorList>
    </citation>
    <scope>NUCLEOTIDE SEQUENCE [LARGE SCALE GENOMIC DNA]</scope>
    <source>
        <strain evidence="2 3">FP101781</strain>
    </source>
</reference>
<evidence type="ECO:0000313" key="2">
    <source>
        <dbReference type="EMBL" id="TEB31712.1"/>
    </source>
</evidence>
<keyword evidence="3" id="KW-1185">Reference proteome</keyword>
<dbReference type="AlphaFoldDB" id="A0A4Y7TDR7"/>
<sequence>MANEACESRGGWGTTRRSPLEGGPYRCVVGRTSVVGVRLDPIVGGRDADTRQRVGISGTVRTVGFDTSMGGGWFITSDELSSPRAPPPTVDVGDEDGSRDTNRPPTTYSKENIANAMPRRGRYSVNRSLAWWFEAGPRNFPSTPSSNSISAHKIWVSKEIR</sequence>
<evidence type="ECO:0000256" key="1">
    <source>
        <dbReference type="SAM" id="MobiDB-lite"/>
    </source>
</evidence>
<feature type="region of interest" description="Disordered" evidence="1">
    <location>
        <begin position="1"/>
        <end position="24"/>
    </location>
</feature>
<proteinExistence type="predicted"/>
<gene>
    <name evidence="2" type="ORF">FA13DRAFT_340674</name>
</gene>
<name>A0A4Y7TDR7_COPMI</name>
<protein>
    <submittedName>
        <fullName evidence="2">Uncharacterized protein</fullName>
    </submittedName>
</protein>
<accession>A0A4Y7TDR7</accession>